<evidence type="ECO:0000313" key="3">
    <source>
        <dbReference type="EMBL" id="ETR72781.1"/>
    </source>
</evidence>
<dbReference type="AlphaFoldDB" id="A0A1V1PD46"/>
<dbReference type="Pfam" id="PF00271">
    <property type="entry name" value="Helicase_C"/>
    <property type="match status" value="1"/>
</dbReference>
<dbReference type="CDD" id="cd18793">
    <property type="entry name" value="SF2_C_SNF"/>
    <property type="match status" value="1"/>
</dbReference>
<gene>
    <name evidence="3" type="ORF">OMM_07328</name>
</gene>
<dbReference type="InterPro" id="IPR049730">
    <property type="entry name" value="SNF2/RAD54-like_C"/>
</dbReference>
<evidence type="ECO:0000313" key="4">
    <source>
        <dbReference type="Proteomes" id="UP000189670"/>
    </source>
</evidence>
<dbReference type="EMBL" id="ATBP01000113">
    <property type="protein sequence ID" value="ETR72781.1"/>
    <property type="molecule type" value="Genomic_DNA"/>
</dbReference>
<dbReference type="InterPro" id="IPR001650">
    <property type="entry name" value="Helicase_C-like"/>
</dbReference>
<evidence type="ECO:0000259" key="2">
    <source>
        <dbReference type="PROSITE" id="PS51194"/>
    </source>
</evidence>
<dbReference type="SMART" id="SM00490">
    <property type="entry name" value="HELICc"/>
    <property type="match status" value="1"/>
</dbReference>
<reference evidence="4" key="1">
    <citation type="submission" date="2012-11" db="EMBL/GenBank/DDBJ databases">
        <authorList>
            <person name="Lucero-Rivera Y.E."/>
            <person name="Tovar-Ramirez D."/>
        </authorList>
    </citation>
    <scope>NUCLEOTIDE SEQUENCE [LARGE SCALE GENOMIC DNA]</scope>
    <source>
        <strain evidence="4">Araruama</strain>
    </source>
</reference>
<feature type="domain" description="Helicase C-terminal" evidence="2">
    <location>
        <begin position="1"/>
        <end position="114"/>
    </location>
</feature>
<proteinExistence type="predicted"/>
<dbReference type="InterPro" id="IPR027417">
    <property type="entry name" value="P-loop_NTPase"/>
</dbReference>
<keyword evidence="1" id="KW-0378">Hydrolase</keyword>
<sequence>MFINLLLLEKVVAIHKALEHHTSIQISVFHENVPLRQRDENAAWFADNNGPQILLCSEMGSEGRNFQFVHNLILFDLPHSPELLEQRIGRLDRIGQKRPFIFIFLLQKIAPIWN</sequence>
<dbReference type="Gene3D" id="3.40.50.300">
    <property type="entry name" value="P-loop containing nucleotide triphosphate hydrolases"/>
    <property type="match status" value="1"/>
</dbReference>
<evidence type="ECO:0000256" key="1">
    <source>
        <dbReference type="ARBA" id="ARBA00022801"/>
    </source>
</evidence>
<accession>A0A1V1PD46</accession>
<dbReference type="PROSITE" id="PS51194">
    <property type="entry name" value="HELICASE_CTER"/>
    <property type="match status" value="1"/>
</dbReference>
<dbReference type="GO" id="GO:0016787">
    <property type="term" value="F:hydrolase activity"/>
    <property type="evidence" value="ECO:0007669"/>
    <property type="project" value="UniProtKB-KW"/>
</dbReference>
<dbReference type="Proteomes" id="UP000189670">
    <property type="component" value="Unassembled WGS sequence"/>
</dbReference>
<comment type="caution">
    <text evidence="3">The sequence shown here is derived from an EMBL/GenBank/DDBJ whole genome shotgun (WGS) entry which is preliminary data.</text>
</comment>
<dbReference type="SUPFAM" id="SSF52540">
    <property type="entry name" value="P-loop containing nucleoside triphosphate hydrolases"/>
    <property type="match status" value="1"/>
</dbReference>
<name>A0A1V1PD46_9BACT</name>
<organism evidence="3 4">
    <name type="scientific">Candidatus Magnetoglobus multicellularis str. Araruama</name>
    <dbReference type="NCBI Taxonomy" id="890399"/>
    <lineage>
        <taxon>Bacteria</taxon>
        <taxon>Pseudomonadati</taxon>
        <taxon>Thermodesulfobacteriota</taxon>
        <taxon>Desulfobacteria</taxon>
        <taxon>Desulfobacterales</taxon>
        <taxon>Desulfobacteraceae</taxon>
        <taxon>Candidatus Magnetoglobus</taxon>
    </lineage>
</organism>
<protein>
    <recommendedName>
        <fullName evidence="2">Helicase C-terminal domain-containing protein</fullName>
    </recommendedName>
</protein>